<name>A0ABP7QJ94_9BACT</name>
<proteinExistence type="predicted"/>
<evidence type="ECO:0000313" key="1">
    <source>
        <dbReference type="EMBL" id="GAA3983328.1"/>
    </source>
</evidence>
<accession>A0ABP7QJ94</accession>
<dbReference type="RefSeq" id="WP_345125738.1">
    <property type="nucleotide sequence ID" value="NZ_BAABDI010000023.1"/>
</dbReference>
<keyword evidence="2" id="KW-1185">Reference proteome</keyword>
<evidence type="ECO:0000313" key="2">
    <source>
        <dbReference type="Proteomes" id="UP001501556"/>
    </source>
</evidence>
<reference evidence="2" key="1">
    <citation type="journal article" date="2019" name="Int. J. Syst. Evol. Microbiol.">
        <title>The Global Catalogue of Microorganisms (GCM) 10K type strain sequencing project: providing services to taxonomists for standard genome sequencing and annotation.</title>
        <authorList>
            <consortium name="The Broad Institute Genomics Platform"/>
            <consortium name="The Broad Institute Genome Sequencing Center for Infectious Disease"/>
            <person name="Wu L."/>
            <person name="Ma J."/>
        </authorList>
    </citation>
    <scope>NUCLEOTIDE SEQUENCE [LARGE SCALE GENOMIC DNA]</scope>
    <source>
        <strain evidence="2">JCM 17217</strain>
    </source>
</reference>
<dbReference type="EMBL" id="BAABDI010000023">
    <property type="protein sequence ID" value="GAA3983328.1"/>
    <property type="molecule type" value="Genomic_DNA"/>
</dbReference>
<comment type="caution">
    <text evidence="1">The sequence shown here is derived from an EMBL/GenBank/DDBJ whole genome shotgun (WGS) entry which is preliminary data.</text>
</comment>
<organism evidence="1 2">
    <name type="scientific">Hymenobacter antarcticus</name>
    <dbReference type="NCBI Taxonomy" id="486270"/>
    <lineage>
        <taxon>Bacteria</taxon>
        <taxon>Pseudomonadati</taxon>
        <taxon>Bacteroidota</taxon>
        <taxon>Cytophagia</taxon>
        <taxon>Cytophagales</taxon>
        <taxon>Hymenobacteraceae</taxon>
        <taxon>Hymenobacter</taxon>
    </lineage>
</organism>
<sequence length="127" mass="14322">MGLEFDLINLDKEELISFSGIGIGTKLRELSGMIVAGNIVNWYLLHNIGDRISFINDTDDAQVLFGGTYNISDFFSFRDVTMRIIDELVEAEILQITGSRIIDEEEDISALILKNIWDPALTGNNYF</sequence>
<gene>
    <name evidence="1" type="ORF">GCM10022407_30610</name>
</gene>
<protein>
    <submittedName>
        <fullName evidence="1">Uncharacterized protein</fullName>
    </submittedName>
</protein>
<dbReference type="Proteomes" id="UP001501556">
    <property type="component" value="Unassembled WGS sequence"/>
</dbReference>